<proteinExistence type="predicted"/>
<reference evidence="2 3" key="1">
    <citation type="journal article" date="2015" name="Stand. Genomic Sci.">
        <title>Genomic Encyclopedia of Bacterial and Archaeal Type Strains, Phase III: the genomes of soil and plant-associated and newly described type strains.</title>
        <authorList>
            <person name="Whitman W.B."/>
            <person name="Woyke T."/>
            <person name="Klenk H.P."/>
            <person name="Zhou Y."/>
            <person name="Lilburn T.G."/>
            <person name="Beck B.J."/>
            <person name="De Vos P."/>
            <person name="Vandamme P."/>
            <person name="Eisen J.A."/>
            <person name="Garrity G."/>
            <person name="Hugenholtz P."/>
            <person name="Kyrpides N.C."/>
        </authorList>
    </citation>
    <scope>NUCLEOTIDE SEQUENCE [LARGE SCALE GENOMIC DNA]</scope>
    <source>
        <strain evidence="2 3">CGMCC 1.5364</strain>
    </source>
</reference>
<name>A0A562NM90_9RHOB</name>
<dbReference type="EMBL" id="VLKU01000007">
    <property type="protein sequence ID" value="TWI33243.1"/>
    <property type="molecule type" value="Genomic_DNA"/>
</dbReference>
<comment type="caution">
    <text evidence="2">The sequence shown here is derived from an EMBL/GenBank/DDBJ whole genome shotgun (WGS) entry which is preliminary data.</text>
</comment>
<feature type="signal peptide" evidence="1">
    <location>
        <begin position="1"/>
        <end position="18"/>
    </location>
</feature>
<dbReference type="PROSITE" id="PS51257">
    <property type="entry name" value="PROKAR_LIPOPROTEIN"/>
    <property type="match status" value="1"/>
</dbReference>
<keyword evidence="3" id="KW-1185">Reference proteome</keyword>
<feature type="chain" id="PRO_5021883244" evidence="1">
    <location>
        <begin position="19"/>
        <end position="188"/>
    </location>
</feature>
<accession>A0A562NM90</accession>
<evidence type="ECO:0000256" key="1">
    <source>
        <dbReference type="SAM" id="SignalP"/>
    </source>
</evidence>
<sequence length="188" mass="20115">MMRVIALTLTTLMLAACSSDPQLMNPGAGKRGPDEFAIVPTKPLQMPPDLNMLPTPTPGGANITDPTPMGDAVAALGGNPAQLSAQGVGAADGALIAYASRLGRDAGIRQRTAQEDVEWRSRHSRRLLEVLARTNVYYRAYKPMTLDSWAEAERWRPTGVQMPASPPRYREQGNVAPVQNAAPVLAGD</sequence>
<dbReference type="Pfam" id="PF11233">
    <property type="entry name" value="DUF3035"/>
    <property type="match status" value="1"/>
</dbReference>
<evidence type="ECO:0000313" key="3">
    <source>
        <dbReference type="Proteomes" id="UP000316225"/>
    </source>
</evidence>
<keyword evidence="1" id="KW-0732">Signal</keyword>
<organism evidence="2 3">
    <name type="scientific">Paracoccus sulfuroxidans</name>
    <dbReference type="NCBI Taxonomy" id="384678"/>
    <lineage>
        <taxon>Bacteria</taxon>
        <taxon>Pseudomonadati</taxon>
        <taxon>Pseudomonadota</taxon>
        <taxon>Alphaproteobacteria</taxon>
        <taxon>Rhodobacterales</taxon>
        <taxon>Paracoccaceae</taxon>
        <taxon>Paracoccus</taxon>
    </lineage>
</organism>
<gene>
    <name evidence="2" type="ORF">IQ24_02384</name>
</gene>
<evidence type="ECO:0000313" key="2">
    <source>
        <dbReference type="EMBL" id="TWI33243.1"/>
    </source>
</evidence>
<protein>
    <submittedName>
        <fullName evidence="2">Beta-barrel assembly complex subunit BamF</fullName>
    </submittedName>
</protein>
<dbReference type="Proteomes" id="UP000316225">
    <property type="component" value="Unassembled WGS sequence"/>
</dbReference>
<dbReference type="AlphaFoldDB" id="A0A562NM90"/>
<dbReference type="InterPro" id="IPR021395">
    <property type="entry name" value="DUF3035"/>
</dbReference>